<evidence type="ECO:0000256" key="2">
    <source>
        <dbReference type="ARBA" id="ARBA00022448"/>
    </source>
</evidence>
<evidence type="ECO:0000256" key="7">
    <source>
        <dbReference type="ARBA" id="ARBA00023065"/>
    </source>
</evidence>
<evidence type="ECO:0000256" key="4">
    <source>
        <dbReference type="ARBA" id="ARBA00022596"/>
    </source>
</evidence>
<dbReference type="InterPro" id="IPR035906">
    <property type="entry name" value="MetI-like_sf"/>
</dbReference>
<comment type="subunit">
    <text evidence="11">The complex is composed of two ATP-binding proteins (NikD and NikE), two transmembrane proteins (NikB and NikC) and a solute-binding protein (NikA).</text>
</comment>
<keyword evidence="9 13" id="KW-0472">Membrane</keyword>
<dbReference type="PROSITE" id="PS50928">
    <property type="entry name" value="ABC_TM1"/>
    <property type="match status" value="1"/>
</dbReference>
<evidence type="ECO:0000313" key="15">
    <source>
        <dbReference type="EMBL" id="MBF8437379.1"/>
    </source>
</evidence>
<feature type="transmembrane region" description="Helical" evidence="13">
    <location>
        <begin position="9"/>
        <end position="29"/>
    </location>
</feature>
<evidence type="ECO:0000313" key="16">
    <source>
        <dbReference type="Proteomes" id="UP000621436"/>
    </source>
</evidence>
<dbReference type="Pfam" id="PF19300">
    <property type="entry name" value="BPD_transp_1_N"/>
    <property type="match status" value="1"/>
</dbReference>
<keyword evidence="3" id="KW-1003">Cell membrane</keyword>
<keyword evidence="4" id="KW-0533">Nickel</keyword>
<gene>
    <name evidence="15" type="ORF">I0Q91_09830</name>
</gene>
<dbReference type="InterPro" id="IPR000515">
    <property type="entry name" value="MetI-like"/>
</dbReference>
<feature type="domain" description="ABC transmembrane type-1" evidence="14">
    <location>
        <begin position="95"/>
        <end position="292"/>
    </location>
</feature>
<dbReference type="AlphaFoldDB" id="A0A931AVD7"/>
<evidence type="ECO:0000256" key="13">
    <source>
        <dbReference type="RuleBase" id="RU363032"/>
    </source>
</evidence>
<dbReference type="CDD" id="cd06261">
    <property type="entry name" value="TM_PBP2"/>
    <property type="match status" value="1"/>
</dbReference>
<keyword evidence="6 13" id="KW-1133">Transmembrane helix</keyword>
<keyword evidence="16" id="KW-1185">Reference proteome</keyword>
<evidence type="ECO:0000256" key="8">
    <source>
        <dbReference type="ARBA" id="ARBA00023112"/>
    </source>
</evidence>
<organism evidence="15 16">
    <name type="scientific">Halonatronomonas betaini</name>
    <dbReference type="NCBI Taxonomy" id="2778430"/>
    <lineage>
        <taxon>Bacteria</taxon>
        <taxon>Bacillati</taxon>
        <taxon>Bacillota</taxon>
        <taxon>Clostridia</taxon>
        <taxon>Halanaerobiales</taxon>
        <taxon>Halarsenatibacteraceae</taxon>
        <taxon>Halonatronomonas</taxon>
    </lineage>
</organism>
<comment type="similarity">
    <text evidence="10">Belongs to the binding-protein-dependent transport system permease family. OppBC subfamily.</text>
</comment>
<feature type="transmembrane region" description="Helical" evidence="13">
    <location>
        <begin position="99"/>
        <end position="122"/>
    </location>
</feature>
<reference evidence="15" key="1">
    <citation type="submission" date="2020-11" db="EMBL/GenBank/DDBJ databases">
        <title>Halonatronomonas betainensis gen. nov., sp. nov. a novel haloalkaliphilic representative of the family Halanaerobiacae capable of betaine degradation.</title>
        <authorList>
            <person name="Boltyanskaya Y."/>
            <person name="Kevbrin V."/>
            <person name="Detkova E."/>
            <person name="Grouzdev D.S."/>
            <person name="Koziaeva V."/>
            <person name="Zhilina T."/>
        </authorList>
    </citation>
    <scope>NUCLEOTIDE SEQUENCE</scope>
    <source>
        <strain evidence="15">Z-7014</strain>
    </source>
</reference>
<evidence type="ECO:0000256" key="5">
    <source>
        <dbReference type="ARBA" id="ARBA00022692"/>
    </source>
</evidence>
<feature type="transmembrane region" description="Helical" evidence="13">
    <location>
        <begin position="227"/>
        <end position="253"/>
    </location>
</feature>
<sequence length="306" mass="34045">MSKYIIRRILLMIPILLGVSLIVFSLMHLTPGDPVQIMLGDFAQPAQIEVMRDNLGLNDPIHIQYFNFVRNSLQGNFGRSIHYNEPVINLIKARVGFTINLSLAGFIVSYLIAFPAGIISAIKRNTFIDDFSMVFALIGISMPNFWLGMMLMLVFALRFRVLPATGVGTWRHLVLPAITVGTAGAALATRLIRSSMLEVINKDYIRTARAKGLMERTVTFKHALKNAILPVLTIIGLRLGFILSGSVITEIVFARPGLGRLMVDSIFRRDYLVVQASVLLVAVTVLIANLIIDLVYGFIDPQIRYD</sequence>
<dbReference type="EMBL" id="JADPIE010000005">
    <property type="protein sequence ID" value="MBF8437379.1"/>
    <property type="molecule type" value="Genomic_DNA"/>
</dbReference>
<comment type="caution">
    <text evidence="15">The sequence shown here is derived from an EMBL/GenBank/DDBJ whole genome shotgun (WGS) entry which is preliminary data.</text>
</comment>
<name>A0A931AVD7_9FIRM</name>
<evidence type="ECO:0000259" key="14">
    <source>
        <dbReference type="PROSITE" id="PS50928"/>
    </source>
</evidence>
<dbReference type="GO" id="GO:0015099">
    <property type="term" value="F:nickel cation transmembrane transporter activity"/>
    <property type="evidence" value="ECO:0007669"/>
    <property type="project" value="InterPro"/>
</dbReference>
<dbReference type="InterPro" id="IPR045621">
    <property type="entry name" value="BPD_transp_1_N"/>
</dbReference>
<keyword evidence="5 13" id="KW-0812">Transmembrane</keyword>
<dbReference type="GO" id="GO:0005886">
    <property type="term" value="C:plasma membrane"/>
    <property type="evidence" value="ECO:0007669"/>
    <property type="project" value="UniProtKB-SubCell"/>
</dbReference>
<evidence type="ECO:0000256" key="1">
    <source>
        <dbReference type="ARBA" id="ARBA00004651"/>
    </source>
</evidence>
<dbReference type="PANTHER" id="PTHR43163">
    <property type="entry name" value="DIPEPTIDE TRANSPORT SYSTEM PERMEASE PROTEIN DPPB-RELATED"/>
    <property type="match status" value="1"/>
</dbReference>
<dbReference type="RefSeq" id="WP_270454352.1">
    <property type="nucleotide sequence ID" value="NZ_JADPIE010000005.1"/>
</dbReference>
<keyword evidence="8" id="KW-0921">Nickel transport</keyword>
<evidence type="ECO:0000256" key="3">
    <source>
        <dbReference type="ARBA" id="ARBA00022475"/>
    </source>
</evidence>
<evidence type="ECO:0000256" key="12">
    <source>
        <dbReference type="ARBA" id="ARBA00044774"/>
    </source>
</evidence>
<dbReference type="InterPro" id="IPR050045">
    <property type="entry name" value="Opp2B"/>
</dbReference>
<dbReference type="SUPFAM" id="SSF161098">
    <property type="entry name" value="MetI-like"/>
    <property type="match status" value="1"/>
</dbReference>
<dbReference type="PANTHER" id="PTHR43163:SF6">
    <property type="entry name" value="DIPEPTIDE TRANSPORT SYSTEM PERMEASE PROTEIN DPPB-RELATED"/>
    <property type="match status" value="1"/>
</dbReference>
<proteinExistence type="inferred from homology"/>
<keyword evidence="7" id="KW-0406">Ion transport</keyword>
<evidence type="ECO:0000256" key="9">
    <source>
        <dbReference type="ARBA" id="ARBA00023136"/>
    </source>
</evidence>
<dbReference type="Pfam" id="PF00528">
    <property type="entry name" value="BPD_transp_1"/>
    <property type="match status" value="1"/>
</dbReference>
<feature type="transmembrane region" description="Helical" evidence="13">
    <location>
        <begin position="273"/>
        <end position="299"/>
    </location>
</feature>
<accession>A0A931AVD7</accession>
<dbReference type="Gene3D" id="1.10.3720.10">
    <property type="entry name" value="MetI-like"/>
    <property type="match status" value="1"/>
</dbReference>
<dbReference type="Proteomes" id="UP000621436">
    <property type="component" value="Unassembled WGS sequence"/>
</dbReference>
<evidence type="ECO:0000256" key="10">
    <source>
        <dbReference type="ARBA" id="ARBA00024202"/>
    </source>
</evidence>
<protein>
    <recommendedName>
        <fullName evidence="12">Nickel import system permease protein NikB</fullName>
    </recommendedName>
</protein>
<feature type="transmembrane region" description="Helical" evidence="13">
    <location>
        <begin position="169"/>
        <end position="192"/>
    </location>
</feature>
<dbReference type="NCBIfam" id="NF045470">
    <property type="entry name" value="Opp2B"/>
    <property type="match status" value="1"/>
</dbReference>
<comment type="subcellular location">
    <subcellularLocation>
        <location evidence="1 13">Cell membrane</location>
        <topology evidence="1 13">Multi-pass membrane protein</topology>
    </subcellularLocation>
</comment>
<keyword evidence="2 13" id="KW-0813">Transport</keyword>
<evidence type="ECO:0000256" key="11">
    <source>
        <dbReference type="ARBA" id="ARBA00038669"/>
    </source>
</evidence>
<evidence type="ECO:0000256" key="6">
    <source>
        <dbReference type="ARBA" id="ARBA00022989"/>
    </source>
</evidence>
<feature type="transmembrane region" description="Helical" evidence="13">
    <location>
        <begin position="134"/>
        <end position="157"/>
    </location>
</feature>